<gene>
    <name evidence="2" type="ORF">HK439_11120</name>
</gene>
<accession>A0A926P033</accession>
<feature type="compositionally biased region" description="Low complexity" evidence="1">
    <location>
        <begin position="18"/>
        <end position="32"/>
    </location>
</feature>
<comment type="caution">
    <text evidence="2">The sequence shown here is derived from an EMBL/GenBank/DDBJ whole genome shotgun (WGS) entry which is preliminary data.</text>
</comment>
<evidence type="ECO:0000256" key="1">
    <source>
        <dbReference type="SAM" id="MobiDB-lite"/>
    </source>
</evidence>
<evidence type="ECO:0000313" key="3">
    <source>
        <dbReference type="Proteomes" id="UP000598467"/>
    </source>
</evidence>
<feature type="region of interest" description="Disordered" evidence="1">
    <location>
        <begin position="1"/>
        <end position="34"/>
    </location>
</feature>
<organism evidence="2 3">
    <name type="scientific">Roseibium aggregatum</name>
    <dbReference type="NCBI Taxonomy" id="187304"/>
    <lineage>
        <taxon>Bacteria</taxon>
        <taxon>Pseudomonadati</taxon>
        <taxon>Pseudomonadota</taxon>
        <taxon>Alphaproteobacteria</taxon>
        <taxon>Hyphomicrobiales</taxon>
        <taxon>Stappiaceae</taxon>
        <taxon>Roseibium</taxon>
    </lineage>
</organism>
<dbReference type="Proteomes" id="UP000598467">
    <property type="component" value="Unassembled WGS sequence"/>
</dbReference>
<protein>
    <submittedName>
        <fullName evidence="2">DUF2794 domain-containing protein</fullName>
    </submittedName>
</protein>
<dbReference type="EMBL" id="JABFCZ010000011">
    <property type="protein sequence ID" value="MBD1546815.1"/>
    <property type="molecule type" value="Genomic_DNA"/>
</dbReference>
<dbReference type="Pfam" id="PF10984">
    <property type="entry name" value="DUF2794"/>
    <property type="match status" value="1"/>
</dbReference>
<dbReference type="InterPro" id="IPR021252">
    <property type="entry name" value="DUF2794"/>
</dbReference>
<name>A0A926P033_9HYPH</name>
<proteinExistence type="predicted"/>
<evidence type="ECO:0000313" key="2">
    <source>
        <dbReference type="EMBL" id="MBD1546815.1"/>
    </source>
</evidence>
<sequence length="134" mass="14935">MNETEDSASLRGSGQGPAAAHSSYASASQAPAKPVVSFNRRELDTILRLYGRMVADGEWRDYAMDLLKDRAVFSVFRRSSEMPLYRIEKDPKLARRQGAYSVIATGGMILKRGHDLAQVLKVLEKKKHLKLVDA</sequence>
<dbReference type="RefSeq" id="WP_190291550.1">
    <property type="nucleotide sequence ID" value="NZ_JABFCZ010000011.1"/>
</dbReference>
<reference evidence="2" key="1">
    <citation type="submission" date="2020-05" db="EMBL/GenBank/DDBJ databases">
        <title>Identification of trans-AT polyketide cluster in two marine bacteria, producers of a novel glutaramide-containing polyketide sesbanimide D and analogs.</title>
        <authorList>
            <person name="Kacar D."/>
            <person name="Rodriguez P."/>
            <person name="Canedo L."/>
            <person name="Gonzalez E."/>
            <person name="Galan B."/>
            <person name="De La Calle F."/>
            <person name="Garcia J.L."/>
        </authorList>
    </citation>
    <scope>NUCLEOTIDE SEQUENCE</scope>
    <source>
        <strain evidence="2">PHM038</strain>
    </source>
</reference>
<dbReference type="AlphaFoldDB" id="A0A926P033"/>